<name>A0A6A5Z2R4_9PLEO</name>
<organism evidence="1 2">
    <name type="scientific">Lophiotrema nucula</name>
    <dbReference type="NCBI Taxonomy" id="690887"/>
    <lineage>
        <taxon>Eukaryota</taxon>
        <taxon>Fungi</taxon>
        <taxon>Dikarya</taxon>
        <taxon>Ascomycota</taxon>
        <taxon>Pezizomycotina</taxon>
        <taxon>Dothideomycetes</taxon>
        <taxon>Pleosporomycetidae</taxon>
        <taxon>Pleosporales</taxon>
        <taxon>Lophiotremataceae</taxon>
        <taxon>Lophiotrema</taxon>
    </lineage>
</organism>
<dbReference type="Pfam" id="PF11578">
    <property type="entry name" value="DUF3237"/>
    <property type="match status" value="1"/>
</dbReference>
<dbReference type="EMBL" id="ML977327">
    <property type="protein sequence ID" value="KAF2113759.1"/>
    <property type="molecule type" value="Genomic_DNA"/>
</dbReference>
<gene>
    <name evidence="1" type="ORF">BDV96DRAFT_688680</name>
</gene>
<dbReference type="OrthoDB" id="2544694at2759"/>
<dbReference type="Proteomes" id="UP000799770">
    <property type="component" value="Unassembled WGS sequence"/>
</dbReference>
<dbReference type="AlphaFoldDB" id="A0A6A5Z2R4"/>
<dbReference type="InterPro" id="IPR020915">
    <property type="entry name" value="UPF0311"/>
</dbReference>
<dbReference type="PANTHER" id="PTHR37315:SF1">
    <property type="entry name" value="UPF0311 PROTEIN BLR7842"/>
    <property type="match status" value="1"/>
</dbReference>
<protein>
    <submittedName>
        <fullName evidence="1">Uncharacterized protein</fullName>
    </submittedName>
</protein>
<evidence type="ECO:0000313" key="1">
    <source>
        <dbReference type="EMBL" id="KAF2113759.1"/>
    </source>
</evidence>
<keyword evidence="2" id="KW-1185">Reference proteome</keyword>
<accession>A0A6A5Z2R4</accession>
<proteinExistence type="predicted"/>
<sequence length="162" mass="18078">MAPKLEQHFTVRVYLTKDTSLSLKGIKGGPTRVILPITKGFVKGKGLEAEITGGGDYILLDPTTNVCHLNVRTQARTATGTSNYIHYNGTLKVDEATSKVISWSPDANTTNYGDHKWFVTPIMETDDEEFKWIEDQTWVGQGHWIVEGGETAVEYEVYQVVN</sequence>
<dbReference type="Gene3D" id="2.40.160.20">
    <property type="match status" value="1"/>
</dbReference>
<dbReference type="PANTHER" id="PTHR37315">
    <property type="entry name" value="UPF0311 PROTEIN BLR7842"/>
    <property type="match status" value="1"/>
</dbReference>
<evidence type="ECO:0000313" key="2">
    <source>
        <dbReference type="Proteomes" id="UP000799770"/>
    </source>
</evidence>
<reference evidence="1" key="1">
    <citation type="journal article" date="2020" name="Stud. Mycol.">
        <title>101 Dothideomycetes genomes: a test case for predicting lifestyles and emergence of pathogens.</title>
        <authorList>
            <person name="Haridas S."/>
            <person name="Albert R."/>
            <person name="Binder M."/>
            <person name="Bloem J."/>
            <person name="Labutti K."/>
            <person name="Salamov A."/>
            <person name="Andreopoulos B."/>
            <person name="Baker S."/>
            <person name="Barry K."/>
            <person name="Bills G."/>
            <person name="Bluhm B."/>
            <person name="Cannon C."/>
            <person name="Castanera R."/>
            <person name="Culley D."/>
            <person name="Daum C."/>
            <person name="Ezra D."/>
            <person name="Gonzalez J."/>
            <person name="Henrissat B."/>
            <person name="Kuo A."/>
            <person name="Liang C."/>
            <person name="Lipzen A."/>
            <person name="Lutzoni F."/>
            <person name="Magnuson J."/>
            <person name="Mondo S."/>
            <person name="Nolan M."/>
            <person name="Ohm R."/>
            <person name="Pangilinan J."/>
            <person name="Park H.-J."/>
            <person name="Ramirez L."/>
            <person name="Alfaro M."/>
            <person name="Sun H."/>
            <person name="Tritt A."/>
            <person name="Yoshinaga Y."/>
            <person name="Zwiers L.-H."/>
            <person name="Turgeon B."/>
            <person name="Goodwin S."/>
            <person name="Spatafora J."/>
            <person name="Crous P."/>
            <person name="Grigoriev I."/>
        </authorList>
    </citation>
    <scope>NUCLEOTIDE SEQUENCE</scope>
    <source>
        <strain evidence="1">CBS 627.86</strain>
    </source>
</reference>